<evidence type="ECO:0000256" key="12">
    <source>
        <dbReference type="ARBA" id="ARBA00023015"/>
    </source>
</evidence>
<dbReference type="GO" id="GO:0008284">
    <property type="term" value="P:positive regulation of cell population proliferation"/>
    <property type="evidence" value="ECO:0007669"/>
    <property type="project" value="UniProtKB-ARBA"/>
</dbReference>
<evidence type="ECO:0000256" key="6">
    <source>
        <dbReference type="ARBA" id="ARBA00022491"/>
    </source>
</evidence>
<keyword evidence="5" id="KW-0158">Chromosome</keyword>
<feature type="region of interest" description="Disordered" evidence="18">
    <location>
        <begin position="1"/>
        <end position="127"/>
    </location>
</feature>
<keyword evidence="10 16" id="KW-0156">Chromatin regulator</keyword>
<keyword evidence="21" id="KW-1185">Reference proteome</keyword>
<dbReference type="GO" id="GO:0003723">
    <property type="term" value="F:RNA binding"/>
    <property type="evidence" value="ECO:0007669"/>
    <property type="project" value="UniProtKB-ARBA"/>
</dbReference>
<evidence type="ECO:0000256" key="17">
    <source>
        <dbReference type="PIRSR" id="PIRSR038051-1"/>
    </source>
</evidence>
<dbReference type="FunFam" id="1.10.10.10:FF:000064">
    <property type="entry name" value="Lysine-specific histone demethylase 1A"/>
    <property type="match status" value="1"/>
</dbReference>
<evidence type="ECO:0000256" key="4">
    <source>
        <dbReference type="ARBA" id="ARBA00005995"/>
    </source>
</evidence>
<dbReference type="EnsemblMetazoa" id="ENSAATROPT013163">
    <property type="protein sequence ID" value="ENSAATROPP011963"/>
    <property type="gene ID" value="ENSAATROPG010715"/>
</dbReference>
<accession>A0A182IY45</accession>
<dbReference type="AlphaFoldDB" id="A0A182IY45"/>
<dbReference type="InterPro" id="IPR036188">
    <property type="entry name" value="FAD/NAD-bd_sf"/>
</dbReference>
<evidence type="ECO:0000256" key="8">
    <source>
        <dbReference type="ARBA" id="ARBA00022630"/>
    </source>
</evidence>
<evidence type="ECO:0000313" key="21">
    <source>
        <dbReference type="Proteomes" id="UP000075880"/>
    </source>
</evidence>
<dbReference type="PIRSF" id="PIRSF038051">
    <property type="entry name" value="Histone_Lys-demethylase"/>
    <property type="match status" value="1"/>
</dbReference>
<sequence>MNGTTNKGEGAVRAEDDQVPMVTVTLISDDSDVEMTDVSVRGRAVSESDEGRRTSRRKKTKVEYGDNGAKTGPRPGSACEAGTEGNAQTAGESKSDTTPPSQPPTPQKAKKPSSTEHDPNPYKEHLTGLDGAAFQSRLPVEKMTAAEAVCFPEIIKHGLLTQRVFLNVRNRILHMWIEDPTVQLTVENALKRMEPPFDSDPALVAKVHAFLERHGFINFGIFKRLKPLPAKKIAKVIVIGAGISGLSAAQQLQHFGFEVTVLEARDRVGGRIATFRKNAYTADLGAMVVTGIWGNPLTIISKQTGMEMCPIKSACPLYGAGGKPVPKHKDDMVEREFNRLLEATSYLSHQLDFNYAGNHPVSLGQALEWIIKLQEKHVKEKQVQHLSGIIALQKKLIETQTSLEETLQRIRELKAKTRELIDTKPPRGVTPSAKEGGGQDASAADATSTKYFEHEFQLRVTIREEQLAWKEVERLRANQAEIEAKVKELENEQVSEVYLSSKDRQILDWHFANLEFANATPLNNLSLKHWDQDDDFEFIGSHTTVKNGYSCVPIALTENLDVRVNTAVTCIRYRPGGVEVTADLKSNNSSACYKADLVLCTLTLGILKVAIAEESRQLNTVRFDPPLPEWKQSAIRRLGFGNLNKVVLCFERIFWDANTNLFGHVGSTTASRGELFLFWHISQSPILLALVAGQSAAIMENVSDDVIVGRCIAVLKGIFGNSVVPQPKETVVTRWRADPWSRGSYSFVSVGSSGSDYDLLAAPVTPKAAAPTQEPGSSKQQRHDNNGGGATGPSDYNDDNDDDESKPVDIPRLFFAGEHTIRNYPATVHGALLSGLREAGRIADYYLGFPNTCPEEPKDEPKK</sequence>
<evidence type="ECO:0000256" key="1">
    <source>
        <dbReference type="ARBA" id="ARBA00001974"/>
    </source>
</evidence>
<evidence type="ECO:0000256" key="7">
    <source>
        <dbReference type="ARBA" id="ARBA00022553"/>
    </source>
</evidence>
<evidence type="ECO:0000256" key="11">
    <source>
        <dbReference type="ARBA" id="ARBA00023002"/>
    </source>
</evidence>
<dbReference type="InterPro" id="IPR007526">
    <property type="entry name" value="SWIRM"/>
</dbReference>
<dbReference type="GO" id="GO:0140682">
    <property type="term" value="F:FAD-dependent H3K4me/H3K4me3 demethylase activity"/>
    <property type="evidence" value="ECO:0007669"/>
    <property type="project" value="UniProtKB-EC"/>
</dbReference>
<evidence type="ECO:0000256" key="9">
    <source>
        <dbReference type="ARBA" id="ARBA00022827"/>
    </source>
</evidence>
<dbReference type="InterPro" id="IPR009057">
    <property type="entry name" value="Homeodomain-like_sf"/>
</dbReference>
<evidence type="ECO:0000256" key="16">
    <source>
        <dbReference type="PIRNR" id="PIRNR038051"/>
    </source>
</evidence>
<evidence type="ECO:0000256" key="18">
    <source>
        <dbReference type="SAM" id="MobiDB-lite"/>
    </source>
</evidence>
<comment type="similarity">
    <text evidence="4 16">Belongs to the flavin monoamine oxidase family.</text>
</comment>
<dbReference type="Pfam" id="PF04433">
    <property type="entry name" value="SWIRM"/>
    <property type="match status" value="1"/>
</dbReference>
<keyword evidence="6 16" id="KW-0678">Repressor</keyword>
<evidence type="ECO:0000256" key="5">
    <source>
        <dbReference type="ARBA" id="ARBA00022454"/>
    </source>
</evidence>
<dbReference type="Gene3D" id="3.90.660.10">
    <property type="match status" value="1"/>
</dbReference>
<dbReference type="PANTHER" id="PTHR10742:SF386">
    <property type="entry name" value="LYSINE-SPECIFIC HISTONE DEMETHYLASE 1A"/>
    <property type="match status" value="1"/>
</dbReference>
<dbReference type="EnsemblMetazoa" id="AATE007735-RA">
    <property type="protein sequence ID" value="AATE007735-PA.1"/>
    <property type="gene ID" value="AATE007735"/>
</dbReference>
<dbReference type="OrthoDB" id="9982100at2759"/>
<evidence type="ECO:0000313" key="20">
    <source>
        <dbReference type="EnsemblMetazoa" id="AATE007735-PA.1"/>
    </source>
</evidence>
<feature type="region of interest" description="Disordered" evidence="18">
    <location>
        <begin position="766"/>
        <end position="808"/>
    </location>
</feature>
<comment type="subcellular location">
    <subcellularLocation>
        <location evidence="3">Chromosome</location>
    </subcellularLocation>
    <subcellularLocation>
        <location evidence="2 16">Nucleus</location>
    </subcellularLocation>
</comment>
<feature type="binding site" evidence="17">
    <location>
        <begin position="827"/>
        <end position="828"/>
    </location>
    <ligand>
        <name>FAD</name>
        <dbReference type="ChEBI" id="CHEBI:57692"/>
    </ligand>
</feature>
<keyword evidence="7" id="KW-0597">Phosphoprotein</keyword>
<name>A0A182IY45_ANOAO</name>
<dbReference type="InterPro" id="IPR050281">
    <property type="entry name" value="Flavin_monoamine_oxidase"/>
</dbReference>
<evidence type="ECO:0000259" key="19">
    <source>
        <dbReference type="PROSITE" id="PS50934"/>
    </source>
</evidence>
<dbReference type="FunFam" id="3.90.660.10:FF:000001">
    <property type="entry name" value="Lysine-specific histone demethylase"/>
    <property type="match status" value="1"/>
</dbReference>
<feature type="binding site" evidence="17">
    <location>
        <position position="265"/>
    </location>
    <ligand>
        <name>FAD</name>
        <dbReference type="ChEBI" id="CHEBI:57692"/>
    </ligand>
</feature>
<dbReference type="Proteomes" id="UP000075880">
    <property type="component" value="Unassembled WGS sequence"/>
</dbReference>
<dbReference type="FunFam" id="3.50.50.60:FF:000029">
    <property type="entry name" value="Lysine-specific histone demethylase"/>
    <property type="match status" value="1"/>
</dbReference>
<dbReference type="SUPFAM" id="SSF51905">
    <property type="entry name" value="FAD/NAD(P)-binding domain"/>
    <property type="match status" value="1"/>
</dbReference>
<dbReference type="STRING" id="41427.A0A182IY45"/>
<keyword evidence="15 16" id="KW-0539">Nucleus</keyword>
<comment type="function">
    <text evidence="16">Histone demethylase that specifically demethylates 'Lys-4' of histone H3, a specific tag for epigenetic transcriptional activation, thereby acting as a corepressor. Acts by oxidizing the substrate by FAD to generate the corresponding imine that is subsequently hydrolyzed. Demethylates both mono- and di-methylated 'Lys-4' of histone H3.</text>
</comment>
<keyword evidence="9 16" id="KW-0274">FAD</keyword>
<keyword evidence="8 16" id="KW-0285">Flavoprotein</keyword>
<dbReference type="VEuPathDB" id="VectorBase:AATE007735"/>
<dbReference type="Gene3D" id="1.10.10.10">
    <property type="entry name" value="Winged helix-like DNA-binding domain superfamily/Winged helix DNA-binding domain"/>
    <property type="match status" value="1"/>
</dbReference>
<dbReference type="PROSITE" id="PS50934">
    <property type="entry name" value="SWIRM"/>
    <property type="match status" value="1"/>
</dbReference>
<dbReference type="SUPFAM" id="SSF46689">
    <property type="entry name" value="Homeodomain-like"/>
    <property type="match status" value="1"/>
</dbReference>
<comment type="catalytic activity">
    <reaction evidence="16">
        <text>N(6),N(6)-dimethyl-L-lysyl(4)-[histone H3] + 2 A + 2 H2O = L-lysyl(4)-[histone H3] + 2 formaldehyde + 2 AH2</text>
        <dbReference type="Rhea" id="RHEA:60244"/>
        <dbReference type="Rhea" id="RHEA-COMP:15540"/>
        <dbReference type="Rhea" id="RHEA-COMP:15547"/>
        <dbReference type="ChEBI" id="CHEBI:13193"/>
        <dbReference type="ChEBI" id="CHEBI:15377"/>
        <dbReference type="ChEBI" id="CHEBI:16842"/>
        <dbReference type="ChEBI" id="CHEBI:17499"/>
        <dbReference type="ChEBI" id="CHEBI:29969"/>
        <dbReference type="ChEBI" id="CHEBI:61976"/>
        <dbReference type="EC" id="1.14.99.66"/>
    </reaction>
</comment>
<dbReference type="EC" id="1.14.99.66" evidence="16"/>
<proteinExistence type="inferred from homology"/>
<dbReference type="InterPro" id="IPR036388">
    <property type="entry name" value="WH-like_DNA-bd_sf"/>
</dbReference>
<keyword evidence="12 16" id="KW-0805">Transcription regulation</keyword>
<dbReference type="GO" id="GO:0003682">
    <property type="term" value="F:chromatin binding"/>
    <property type="evidence" value="ECO:0007669"/>
    <property type="project" value="TreeGrafter"/>
</dbReference>
<feature type="binding site" evidence="17">
    <location>
        <begin position="236"/>
        <end position="264"/>
    </location>
    <ligand>
        <name>FAD</name>
        <dbReference type="ChEBI" id="CHEBI:57692"/>
    </ligand>
</feature>
<protein>
    <recommendedName>
        <fullName evidence="16">Lysine-specific histone demethylase</fullName>
        <ecNumber evidence="16">1.14.99.66</ecNumber>
    </recommendedName>
</protein>
<feature type="domain" description="SWIRM" evidence="19">
    <location>
        <begin position="129"/>
        <end position="228"/>
    </location>
</feature>
<keyword evidence="11 16" id="KW-0560">Oxidoreductase</keyword>
<feature type="compositionally biased region" description="Basic and acidic residues" evidence="18">
    <location>
        <begin position="44"/>
        <end position="53"/>
    </location>
</feature>
<dbReference type="Gene3D" id="1.10.287.80">
    <property type="entry name" value="ATP synthase, gamma subunit, helix hairpin domain"/>
    <property type="match status" value="1"/>
</dbReference>
<dbReference type="InterPro" id="IPR002937">
    <property type="entry name" value="Amino_oxidase"/>
</dbReference>
<comment type="cofactor">
    <cofactor evidence="1 16 17">
        <name>FAD</name>
        <dbReference type="ChEBI" id="CHEBI:57692"/>
    </cofactor>
</comment>
<evidence type="ECO:0000256" key="14">
    <source>
        <dbReference type="ARBA" id="ARBA00023163"/>
    </source>
</evidence>
<feature type="binding site" evidence="17">
    <location>
        <position position="271"/>
    </location>
    <ligand>
        <name>FAD</name>
        <dbReference type="ChEBI" id="CHEBI:57692"/>
    </ligand>
</feature>
<feature type="compositionally biased region" description="Basic and acidic residues" evidence="18">
    <location>
        <begin position="113"/>
        <end position="127"/>
    </location>
</feature>
<dbReference type="GO" id="GO:0005634">
    <property type="term" value="C:nucleus"/>
    <property type="evidence" value="ECO:0007669"/>
    <property type="project" value="UniProtKB-SubCell"/>
</dbReference>
<feature type="region of interest" description="Disordered" evidence="18">
    <location>
        <begin position="422"/>
        <end position="446"/>
    </location>
</feature>
<reference evidence="21" key="1">
    <citation type="submission" date="2021-09" db="EMBL/GenBank/DDBJ databases">
        <authorList>
            <consortium name="Infravec"/>
            <person name="Campbell I L."/>
            <person name="Maslen G."/>
            <person name="Yates A."/>
        </authorList>
    </citation>
    <scope>NUCLEOTIDE SEQUENCE [LARGE SCALE GENOMIC DNA]</scope>
    <source>
        <strain evidence="21">Infravec2 EBRE</strain>
    </source>
</reference>
<evidence type="ECO:0000256" key="13">
    <source>
        <dbReference type="ARBA" id="ARBA00023054"/>
    </source>
</evidence>
<dbReference type="GO" id="GO:0050660">
    <property type="term" value="F:flavin adenine dinucleotide binding"/>
    <property type="evidence" value="ECO:0007669"/>
    <property type="project" value="UniProtKB-UniRule"/>
</dbReference>
<dbReference type="GO" id="GO:0006355">
    <property type="term" value="P:regulation of DNA-templated transcription"/>
    <property type="evidence" value="ECO:0007669"/>
    <property type="project" value="InterPro"/>
</dbReference>
<evidence type="ECO:0000256" key="15">
    <source>
        <dbReference type="ARBA" id="ARBA00023242"/>
    </source>
</evidence>
<reference evidence="20" key="2">
    <citation type="submission" date="2022-08" db="UniProtKB">
        <authorList>
            <consortium name="EnsemblMetazoa"/>
        </authorList>
    </citation>
    <scope>IDENTIFICATION</scope>
    <source>
        <strain evidence="20">EBRO</strain>
    </source>
</reference>
<feature type="binding site" evidence="17">
    <location>
        <position position="818"/>
    </location>
    <ligand>
        <name>FAD</name>
        <dbReference type="ChEBI" id="CHEBI:57692"/>
    </ligand>
</feature>
<evidence type="ECO:0000256" key="2">
    <source>
        <dbReference type="ARBA" id="ARBA00004123"/>
    </source>
</evidence>
<dbReference type="SUPFAM" id="SSF54373">
    <property type="entry name" value="FAD-linked reductases, C-terminal domain"/>
    <property type="match status" value="1"/>
</dbReference>
<organism evidence="20">
    <name type="scientific">Anopheles atroparvus</name>
    <name type="common">European mosquito</name>
    <dbReference type="NCBI Taxonomy" id="41427"/>
    <lineage>
        <taxon>Eukaryota</taxon>
        <taxon>Metazoa</taxon>
        <taxon>Ecdysozoa</taxon>
        <taxon>Arthropoda</taxon>
        <taxon>Hexapoda</taxon>
        <taxon>Insecta</taxon>
        <taxon>Pterygota</taxon>
        <taxon>Neoptera</taxon>
        <taxon>Endopterygota</taxon>
        <taxon>Diptera</taxon>
        <taxon>Nematocera</taxon>
        <taxon>Culicoidea</taxon>
        <taxon>Culicidae</taxon>
        <taxon>Anophelinae</taxon>
        <taxon>Anopheles</taxon>
    </lineage>
</organism>
<evidence type="ECO:0000256" key="3">
    <source>
        <dbReference type="ARBA" id="ARBA00004286"/>
    </source>
</evidence>
<keyword evidence="13" id="KW-0175">Coiled coil</keyword>
<feature type="binding site" evidence="17">
    <location>
        <begin position="287"/>
        <end position="288"/>
    </location>
    <ligand>
        <name>FAD</name>
        <dbReference type="ChEBI" id="CHEBI:57692"/>
    </ligand>
</feature>
<dbReference type="Gene3D" id="3.50.50.60">
    <property type="entry name" value="FAD/NAD(P)-binding domain"/>
    <property type="match status" value="2"/>
</dbReference>
<keyword evidence="14 16" id="KW-0804">Transcription</keyword>
<dbReference type="InterPro" id="IPR017366">
    <property type="entry name" value="Hist_Lys-spec_deMease"/>
</dbReference>
<dbReference type="Pfam" id="PF01593">
    <property type="entry name" value="Amino_oxidase"/>
    <property type="match status" value="1"/>
</dbReference>
<evidence type="ECO:0000256" key="10">
    <source>
        <dbReference type="ARBA" id="ARBA00022853"/>
    </source>
</evidence>
<dbReference type="PANTHER" id="PTHR10742">
    <property type="entry name" value="FLAVIN MONOAMINE OXIDASE"/>
    <property type="match status" value="1"/>
</dbReference>
<dbReference type="GO" id="GO:0005694">
    <property type="term" value="C:chromosome"/>
    <property type="evidence" value="ECO:0007669"/>
    <property type="project" value="UniProtKB-SubCell"/>
</dbReference>
<dbReference type="FunFam" id="1.10.287.80:FF:000002">
    <property type="entry name" value="Lysine-specific histone demethylase 1A"/>
    <property type="match status" value="1"/>
</dbReference>